<dbReference type="PIRSF" id="PIRSF000857">
    <property type="entry name" value="PAPS_reductase"/>
    <property type="match status" value="1"/>
</dbReference>
<proteinExistence type="inferred from homology"/>
<dbReference type="PATRIC" id="fig|1183438.3.peg.648"/>
<dbReference type="InterPro" id="IPR014729">
    <property type="entry name" value="Rossmann-like_a/b/a_fold"/>
</dbReference>
<gene>
    <name evidence="3 5" type="primary">cysH</name>
    <name evidence="5" type="ORF">GKIL_0651</name>
</gene>
<reference evidence="5 6" key="1">
    <citation type="journal article" date="2013" name="PLoS ONE">
        <title>Cultivation and Complete Genome Sequencing of Gloeobacter kilaueensis sp. nov., from a Lava Cave in Kilauea Caldera, Hawai'i.</title>
        <authorList>
            <person name="Saw J.H."/>
            <person name="Schatz M."/>
            <person name="Brown M.V."/>
            <person name="Kunkel D.D."/>
            <person name="Foster J.S."/>
            <person name="Shick H."/>
            <person name="Christensen S."/>
            <person name="Hou S."/>
            <person name="Wan X."/>
            <person name="Donachie S.P."/>
        </authorList>
    </citation>
    <scope>NUCLEOTIDE SEQUENCE [LARGE SCALE GENOMIC DNA]</scope>
    <source>
        <strain evidence="6">JS</strain>
    </source>
</reference>
<dbReference type="Pfam" id="PF01507">
    <property type="entry name" value="PAPS_reduct"/>
    <property type="match status" value="1"/>
</dbReference>
<comment type="function">
    <text evidence="3">Catalyzes the formation of sulfite from phosphoadenosine 5'-phosphosulfate (PAPS) using thioredoxin as an electron donor.</text>
</comment>
<comment type="similarity">
    <text evidence="1 3">Belongs to the PAPS reductase family. CysH subfamily.</text>
</comment>
<evidence type="ECO:0000259" key="4">
    <source>
        <dbReference type="Pfam" id="PF01507"/>
    </source>
</evidence>
<feature type="domain" description="Phosphoadenosine phosphosulphate reductase" evidence="4">
    <location>
        <begin position="47"/>
        <end position="215"/>
    </location>
</feature>
<keyword evidence="3" id="KW-0963">Cytoplasm</keyword>
<dbReference type="KEGG" id="glj:GKIL_0651"/>
<dbReference type="EC" id="1.8.4.8" evidence="3"/>
<evidence type="ECO:0000313" key="6">
    <source>
        <dbReference type="Proteomes" id="UP000017396"/>
    </source>
</evidence>
<dbReference type="AlphaFoldDB" id="U5QD99"/>
<dbReference type="NCBIfam" id="NF002537">
    <property type="entry name" value="PRK02090.1"/>
    <property type="match status" value="1"/>
</dbReference>
<dbReference type="eggNOG" id="COG0175">
    <property type="taxonomic scope" value="Bacteria"/>
</dbReference>
<evidence type="ECO:0000313" key="5">
    <source>
        <dbReference type="EMBL" id="AGY56897.1"/>
    </source>
</evidence>
<comment type="subcellular location">
    <subcellularLocation>
        <location evidence="3">Cytoplasm</location>
    </subcellularLocation>
</comment>
<dbReference type="InterPro" id="IPR004511">
    <property type="entry name" value="PAPS/APS_Rdtase"/>
</dbReference>
<protein>
    <recommendedName>
        <fullName evidence="3">Phosphoadenosine 5'-phosphosulfate reductase</fullName>
        <shortName evidence="3">PAPS reductase</shortName>
        <ecNumber evidence="3">1.8.4.8</ecNumber>
    </recommendedName>
    <alternativeName>
        <fullName evidence="3">3'-phosphoadenylylsulfate reductase</fullName>
    </alternativeName>
    <alternativeName>
        <fullName evidence="3">PAPS reductase, thioredoxin dependent</fullName>
    </alternativeName>
    <alternativeName>
        <fullName evidence="3">PAPS sulfotransferase</fullName>
    </alternativeName>
    <alternativeName>
        <fullName evidence="3">PAdoPS reductase</fullName>
    </alternativeName>
</protein>
<evidence type="ECO:0000256" key="2">
    <source>
        <dbReference type="ARBA" id="ARBA00023002"/>
    </source>
</evidence>
<dbReference type="GO" id="GO:0004604">
    <property type="term" value="F:phosphoadenylyl-sulfate reductase (thioredoxin) activity"/>
    <property type="evidence" value="ECO:0007669"/>
    <property type="project" value="UniProtKB-UniRule"/>
</dbReference>
<dbReference type="GO" id="GO:0070814">
    <property type="term" value="P:hydrogen sulfide biosynthetic process"/>
    <property type="evidence" value="ECO:0007669"/>
    <property type="project" value="UniProtKB-UniRule"/>
</dbReference>
<dbReference type="CDD" id="cd23945">
    <property type="entry name" value="PAPS_reductase"/>
    <property type="match status" value="1"/>
</dbReference>
<dbReference type="InterPro" id="IPR002500">
    <property type="entry name" value="PAPS_reduct_dom"/>
</dbReference>
<dbReference type="HAMAP" id="MF_00063">
    <property type="entry name" value="CysH"/>
    <property type="match status" value="1"/>
</dbReference>
<dbReference type="EMBL" id="CP003587">
    <property type="protein sequence ID" value="AGY56897.1"/>
    <property type="molecule type" value="Genomic_DNA"/>
</dbReference>
<comment type="catalytic activity">
    <reaction evidence="3">
        <text>[thioredoxin]-disulfide + sulfite + adenosine 3',5'-bisphosphate + 2 H(+) = [thioredoxin]-dithiol + 3'-phosphoadenylyl sulfate</text>
        <dbReference type="Rhea" id="RHEA:11724"/>
        <dbReference type="Rhea" id="RHEA-COMP:10698"/>
        <dbReference type="Rhea" id="RHEA-COMP:10700"/>
        <dbReference type="ChEBI" id="CHEBI:15378"/>
        <dbReference type="ChEBI" id="CHEBI:17359"/>
        <dbReference type="ChEBI" id="CHEBI:29950"/>
        <dbReference type="ChEBI" id="CHEBI:50058"/>
        <dbReference type="ChEBI" id="CHEBI:58339"/>
        <dbReference type="ChEBI" id="CHEBI:58343"/>
        <dbReference type="EC" id="1.8.4.8"/>
    </reaction>
</comment>
<dbReference type="Proteomes" id="UP000017396">
    <property type="component" value="Chromosome"/>
</dbReference>
<comment type="caution">
    <text evidence="3">Lacks conserved residue(s) required for the propagation of feature annotation.</text>
</comment>
<name>U5QD99_GLOK1</name>
<evidence type="ECO:0000256" key="1">
    <source>
        <dbReference type="ARBA" id="ARBA00009732"/>
    </source>
</evidence>
<accession>U5QD99</accession>
<dbReference type="NCBIfam" id="TIGR00434">
    <property type="entry name" value="cysH"/>
    <property type="match status" value="1"/>
</dbReference>
<organism evidence="5 6">
    <name type="scientific">Gloeobacter kilaueensis (strain ATCC BAA-2537 / CCAP 1431/1 / ULC 316 / JS1)</name>
    <dbReference type="NCBI Taxonomy" id="1183438"/>
    <lineage>
        <taxon>Bacteria</taxon>
        <taxon>Bacillati</taxon>
        <taxon>Cyanobacteriota</taxon>
        <taxon>Cyanophyceae</taxon>
        <taxon>Gloeobacterales</taxon>
        <taxon>Gloeobacteraceae</taxon>
        <taxon>Gloeobacter</taxon>
    </lineage>
</organism>
<dbReference type="HOGENOM" id="CLU_044089_2_0_3"/>
<dbReference type="GO" id="GO:0005737">
    <property type="term" value="C:cytoplasm"/>
    <property type="evidence" value="ECO:0007669"/>
    <property type="project" value="UniProtKB-SubCell"/>
</dbReference>
<feature type="active site" description="Nucleophile; cysteine thiosulfonate intermediate" evidence="3">
    <location>
        <position position="241"/>
    </location>
</feature>
<dbReference type="PANTHER" id="PTHR46509:SF1">
    <property type="entry name" value="PHOSPHOADENOSINE PHOSPHOSULFATE REDUCTASE"/>
    <property type="match status" value="1"/>
</dbReference>
<dbReference type="Gene3D" id="3.40.50.620">
    <property type="entry name" value="HUPs"/>
    <property type="match status" value="1"/>
</dbReference>
<dbReference type="STRING" id="1183438.GKIL_0651"/>
<comment type="pathway">
    <text evidence="3">Sulfur metabolism; hydrogen sulfide biosynthesis; sulfite from sulfate: step 3/3.</text>
</comment>
<evidence type="ECO:0000256" key="3">
    <source>
        <dbReference type="HAMAP-Rule" id="MF_00063"/>
    </source>
</evidence>
<dbReference type="SUPFAM" id="SSF52402">
    <property type="entry name" value="Adenine nucleotide alpha hydrolases-like"/>
    <property type="match status" value="1"/>
</dbReference>
<keyword evidence="2 3" id="KW-0560">Oxidoreductase</keyword>
<dbReference type="PANTHER" id="PTHR46509">
    <property type="entry name" value="PHOSPHOADENOSINE PHOSPHOSULFATE REDUCTASE"/>
    <property type="match status" value="1"/>
</dbReference>
<keyword evidence="6" id="KW-1185">Reference proteome</keyword>
<sequence length="245" mass="27585">MVRMSVLGEREQTAGASRASLEQLARQWEGLAPQAILVEAVRAFGQQLVLATALGPESIVLVDMLVRIWPQPQAFFLDTGLHFPETLALKDRLLERYPQLQLQVVKPLLSVEEQQVRYGERLFEHRPDQCCAMRKVEPLNRVLAPYKAWITGMRREQSPSRAEAGVVQWDSSRGMVKFNPLAFWSHKQVWSYIAEHDLPYNPLHDQGYPSIGCSPACCTAPVAVGADPRSGRWQGKSKTECGLHL</sequence>
<dbReference type="UniPathway" id="UPA00140">
    <property type="reaction ID" value="UER00206"/>
</dbReference>
<dbReference type="GO" id="GO:0019379">
    <property type="term" value="P:sulfate assimilation, phosphoadenylyl sulfate reduction by phosphoadenylyl-sulfate reductase (thioredoxin)"/>
    <property type="evidence" value="ECO:0007669"/>
    <property type="project" value="UniProtKB-UniRule"/>
</dbReference>